<reference evidence="1" key="1">
    <citation type="submission" date="2009-06" db="EMBL/GenBank/DDBJ databases">
        <title>Complete sequence of chromosome 2 of Variovorax paradoxus S110.</title>
        <authorList>
            <consortium name="US DOE Joint Genome Institute"/>
            <person name="Lucas S."/>
            <person name="Copeland A."/>
            <person name="Lapidus A."/>
            <person name="Glavina del Rio T."/>
            <person name="Tice H."/>
            <person name="Bruce D."/>
            <person name="Goodwin L."/>
            <person name="Pitluck S."/>
            <person name="Chertkov O."/>
            <person name="Brettin T."/>
            <person name="Detter J.C."/>
            <person name="Han C."/>
            <person name="Larimer F."/>
            <person name="Land M."/>
            <person name="Hauser L."/>
            <person name="Kyrpides N."/>
            <person name="Ovchinnikova G."/>
            <person name="Orwin P."/>
            <person name="Leadbetter J.R."/>
            <person name="Spain J.C."/>
            <person name="Han J.I."/>
        </authorList>
    </citation>
    <scope>NUCLEOTIDE SEQUENCE</scope>
    <source>
        <strain evidence="1">S110</strain>
    </source>
</reference>
<dbReference type="HOGENOM" id="CLU_3334311_0_0_4"/>
<protein>
    <submittedName>
        <fullName evidence="1">Uncharacterized protein</fullName>
    </submittedName>
</protein>
<dbReference type="EMBL" id="CP001636">
    <property type="protein sequence ID" value="ACS22591.1"/>
    <property type="molecule type" value="Genomic_DNA"/>
</dbReference>
<accession>C5D0W0</accession>
<evidence type="ECO:0000313" key="1">
    <source>
        <dbReference type="EMBL" id="ACS22591.1"/>
    </source>
</evidence>
<organism evidence="1">
    <name type="scientific">Variovorax paradoxus (strain S110)</name>
    <dbReference type="NCBI Taxonomy" id="543728"/>
    <lineage>
        <taxon>Bacteria</taxon>
        <taxon>Pseudomonadati</taxon>
        <taxon>Pseudomonadota</taxon>
        <taxon>Betaproteobacteria</taxon>
        <taxon>Burkholderiales</taxon>
        <taxon>Comamonadaceae</taxon>
        <taxon>Variovorax</taxon>
    </lineage>
</organism>
<gene>
    <name evidence="1" type="ordered locus">Vapar_6022</name>
</gene>
<dbReference type="KEGG" id="vap:Vapar_6022"/>
<sequence>MTMYRIEHHLSADEHENLYVDCLKRLRGAIRQWLQLGG</sequence>
<dbReference type="AlphaFoldDB" id="C5D0W0"/>
<name>C5D0W0_VARPS</name>
<proteinExistence type="predicted"/>